<name>A0AA86V033_9EUKA</name>
<evidence type="ECO:0000313" key="3">
    <source>
        <dbReference type="Proteomes" id="UP001642409"/>
    </source>
</evidence>
<comment type="caution">
    <text evidence="1">The sequence shown here is derived from an EMBL/GenBank/DDBJ whole genome shotgun (WGS) entry which is preliminary data.</text>
</comment>
<proteinExistence type="predicted"/>
<gene>
    <name evidence="1" type="ORF">HINF_LOCUS58786</name>
    <name evidence="2" type="ORF">HINF_LOCUS61368</name>
</gene>
<organism evidence="1">
    <name type="scientific">Hexamita inflata</name>
    <dbReference type="NCBI Taxonomy" id="28002"/>
    <lineage>
        <taxon>Eukaryota</taxon>
        <taxon>Metamonada</taxon>
        <taxon>Diplomonadida</taxon>
        <taxon>Hexamitidae</taxon>
        <taxon>Hexamitinae</taxon>
        <taxon>Hexamita</taxon>
    </lineage>
</organism>
<accession>A0AA86V033</accession>
<reference evidence="2 3" key="2">
    <citation type="submission" date="2024-07" db="EMBL/GenBank/DDBJ databases">
        <authorList>
            <person name="Akdeniz Z."/>
        </authorList>
    </citation>
    <scope>NUCLEOTIDE SEQUENCE [LARGE SCALE GENOMIC DNA]</scope>
</reference>
<protein>
    <submittedName>
        <fullName evidence="2">Hypothetical_protein</fullName>
    </submittedName>
</protein>
<sequence length="122" mass="14244">MFELTNHYGIRYSRQQNEYIALFPKYLYLGLYATLHCLQGSRSHLQGVQASDKYHVFQPRFLTINHSNSFIFPKIHFGYIFAYKGVENKPNKQIGDSLTSKVMQYVFQSSLFCCTEDKVAVQ</sequence>
<dbReference type="AlphaFoldDB" id="A0AA86V033"/>
<evidence type="ECO:0000313" key="2">
    <source>
        <dbReference type="EMBL" id="CAL6082693.1"/>
    </source>
</evidence>
<dbReference type="Proteomes" id="UP001642409">
    <property type="component" value="Unassembled WGS sequence"/>
</dbReference>
<evidence type="ECO:0000313" key="1">
    <source>
        <dbReference type="EMBL" id="CAI9971141.1"/>
    </source>
</evidence>
<dbReference type="EMBL" id="CAXDID020000366">
    <property type="protein sequence ID" value="CAL6082693.1"/>
    <property type="molecule type" value="Genomic_DNA"/>
</dbReference>
<reference evidence="1" key="1">
    <citation type="submission" date="2023-06" db="EMBL/GenBank/DDBJ databases">
        <authorList>
            <person name="Kurt Z."/>
        </authorList>
    </citation>
    <scope>NUCLEOTIDE SEQUENCE</scope>
</reference>
<keyword evidence="3" id="KW-1185">Reference proteome</keyword>
<dbReference type="EMBL" id="CATOUU010001089">
    <property type="protein sequence ID" value="CAI9971141.1"/>
    <property type="molecule type" value="Genomic_DNA"/>
</dbReference>